<keyword evidence="6 9" id="KW-0472">Membrane</keyword>
<evidence type="ECO:0000256" key="7">
    <source>
        <dbReference type="ARBA" id="ARBA00037847"/>
    </source>
</evidence>
<evidence type="ECO:0000256" key="4">
    <source>
        <dbReference type="ARBA" id="ARBA00022729"/>
    </source>
</evidence>
<dbReference type="Proteomes" id="UP000594262">
    <property type="component" value="Unplaced"/>
</dbReference>
<evidence type="ECO:0000256" key="6">
    <source>
        <dbReference type="ARBA" id="ARBA00023136"/>
    </source>
</evidence>
<evidence type="ECO:0000259" key="12">
    <source>
        <dbReference type="PROSITE" id="PS51177"/>
    </source>
</evidence>
<feature type="domain" description="Lumazine-binding" evidence="12">
    <location>
        <begin position="1"/>
        <end position="59"/>
    </location>
</feature>
<reference evidence="13" key="1">
    <citation type="submission" date="2021-01" db="UniProtKB">
        <authorList>
            <consortium name="EnsemblMetazoa"/>
        </authorList>
    </citation>
    <scope>IDENTIFICATION</scope>
</reference>
<evidence type="ECO:0000256" key="1">
    <source>
        <dbReference type="ARBA" id="ARBA00004479"/>
    </source>
</evidence>
<evidence type="ECO:0000256" key="2">
    <source>
        <dbReference type="ARBA" id="ARBA00007104"/>
    </source>
</evidence>
<comment type="similarity">
    <text evidence="2 8">Belongs to the EMP24/GP25L family.</text>
</comment>
<dbReference type="InterPro" id="IPR015720">
    <property type="entry name" value="Emp24-like"/>
</dbReference>
<dbReference type="GeneID" id="136811217"/>
<dbReference type="AlphaFoldDB" id="A0A7M5WRX7"/>
<dbReference type="InterPro" id="IPR036598">
    <property type="entry name" value="GOLD_dom_sf"/>
</dbReference>
<keyword evidence="14" id="KW-1185">Reference proteome</keyword>
<evidence type="ECO:0000256" key="9">
    <source>
        <dbReference type="SAM" id="Phobius"/>
    </source>
</evidence>
<evidence type="ECO:0000313" key="13">
    <source>
        <dbReference type="EnsemblMetazoa" id="CLYHEMP007899.1"/>
    </source>
</evidence>
<keyword evidence="3 8" id="KW-0812">Transmembrane</keyword>
<dbReference type="GO" id="GO:0016020">
    <property type="term" value="C:membrane"/>
    <property type="evidence" value="ECO:0007669"/>
    <property type="project" value="UniProtKB-SubCell"/>
</dbReference>
<evidence type="ECO:0000256" key="8">
    <source>
        <dbReference type="RuleBase" id="RU003827"/>
    </source>
</evidence>
<sequence length="221" mass="25230">MKKLIVLISMICLTLSEMEDGISVLVPAGRSDCYFRELKVGDRMDLEIQVLSGGHIDIHILVLSPTGRIILDEQSVTETSTEIKIDENGAYKVCLDNTFSLRSDKVVYFDLGIDEHNGTTVDHAELFQQMQLEKDEIDNTKDIAKSLDKIEMIFETIQEMQTRFRARYTRHHYLQNANMTLVQWFSGASCFLMIMVGGLQVFLIRNLFKEQNAQRGMKAGL</sequence>
<proteinExistence type="inferred from homology"/>
<keyword evidence="5 9" id="KW-1133">Transmembrane helix</keyword>
<keyword evidence="4 10" id="KW-0732">Signal</keyword>
<evidence type="ECO:0000256" key="5">
    <source>
        <dbReference type="ARBA" id="ARBA00022989"/>
    </source>
</evidence>
<evidence type="ECO:0000256" key="3">
    <source>
        <dbReference type="ARBA" id="ARBA00022692"/>
    </source>
</evidence>
<dbReference type="InterPro" id="IPR026017">
    <property type="entry name" value="Lumazine-bd_dom"/>
</dbReference>
<protein>
    <recommendedName>
        <fullName evidence="15">GOLD domain-containing protein</fullName>
    </recommendedName>
</protein>
<dbReference type="PANTHER" id="PTHR22811">
    <property type="entry name" value="TRANSMEMBRANE EMP24 DOMAIN-CONTAINING PROTEIN"/>
    <property type="match status" value="1"/>
</dbReference>
<dbReference type="Pfam" id="PF01105">
    <property type="entry name" value="EMP24_GP25L"/>
    <property type="match status" value="1"/>
</dbReference>
<feature type="signal peptide" evidence="10">
    <location>
        <begin position="1"/>
        <end position="16"/>
    </location>
</feature>
<name>A0A7M5WRX7_9CNID</name>
<feature type="transmembrane region" description="Helical" evidence="9">
    <location>
        <begin position="184"/>
        <end position="208"/>
    </location>
</feature>
<dbReference type="PROSITE" id="PS51177">
    <property type="entry name" value="LUMAZINE_BIND"/>
    <property type="match status" value="1"/>
</dbReference>
<evidence type="ECO:0000259" key="11">
    <source>
        <dbReference type="PROSITE" id="PS50866"/>
    </source>
</evidence>
<dbReference type="SMART" id="SM01190">
    <property type="entry name" value="EMP24_GP25L"/>
    <property type="match status" value="1"/>
</dbReference>
<dbReference type="GO" id="GO:0012505">
    <property type="term" value="C:endomembrane system"/>
    <property type="evidence" value="ECO:0007669"/>
    <property type="project" value="UniProtKB-SubCell"/>
</dbReference>
<dbReference type="InterPro" id="IPR009038">
    <property type="entry name" value="GOLD_dom"/>
</dbReference>
<accession>A0A7M5WRX7</accession>
<dbReference type="PROSITE" id="PS50866">
    <property type="entry name" value="GOLD"/>
    <property type="match status" value="1"/>
</dbReference>
<dbReference type="EnsemblMetazoa" id="CLYHEMT007899.1">
    <property type="protein sequence ID" value="CLYHEMP007899.1"/>
    <property type="gene ID" value="CLYHEMG007899"/>
</dbReference>
<dbReference type="SUPFAM" id="SSF101576">
    <property type="entry name" value="Supernatant protein factor (SPF), C-terminal domain"/>
    <property type="match status" value="1"/>
</dbReference>
<evidence type="ECO:0000313" key="14">
    <source>
        <dbReference type="Proteomes" id="UP000594262"/>
    </source>
</evidence>
<feature type="domain" description="GOLD" evidence="11">
    <location>
        <begin position="31"/>
        <end position="113"/>
    </location>
</feature>
<dbReference type="OrthoDB" id="5976732at2759"/>
<dbReference type="RefSeq" id="XP_066923930.1">
    <property type="nucleotide sequence ID" value="XM_067067829.1"/>
</dbReference>
<comment type="subcellular location">
    <subcellularLocation>
        <location evidence="7">Endomembrane system</location>
        <topology evidence="7">Single-pass membrane protein</topology>
    </subcellularLocation>
    <subcellularLocation>
        <location evidence="1 8">Membrane</location>
        <topology evidence="1 8">Single-pass type I membrane protein</topology>
    </subcellularLocation>
</comment>
<evidence type="ECO:0000256" key="10">
    <source>
        <dbReference type="SAM" id="SignalP"/>
    </source>
</evidence>
<evidence type="ECO:0008006" key="15">
    <source>
        <dbReference type="Google" id="ProtNLM"/>
    </source>
</evidence>
<organism evidence="13 14">
    <name type="scientific">Clytia hemisphaerica</name>
    <dbReference type="NCBI Taxonomy" id="252671"/>
    <lineage>
        <taxon>Eukaryota</taxon>
        <taxon>Metazoa</taxon>
        <taxon>Cnidaria</taxon>
        <taxon>Hydrozoa</taxon>
        <taxon>Hydroidolina</taxon>
        <taxon>Leptothecata</taxon>
        <taxon>Obeliida</taxon>
        <taxon>Clytiidae</taxon>
        <taxon>Clytia</taxon>
    </lineage>
</organism>
<feature type="chain" id="PRO_5029735358" description="GOLD domain-containing protein" evidence="10">
    <location>
        <begin position="17"/>
        <end position="221"/>
    </location>
</feature>